<dbReference type="InterPro" id="IPR017500">
    <property type="entry name" value="Phage_infect_YhgE_N"/>
</dbReference>
<accession>A0A365YDU9</accession>
<dbReference type="InterPro" id="IPR051328">
    <property type="entry name" value="T7SS_ABC-Transporter"/>
</dbReference>
<dbReference type="RefSeq" id="WP_113607688.1">
    <property type="nucleotide sequence ID" value="NZ_POAF01000006.1"/>
</dbReference>
<feature type="transmembrane region" description="Helical" evidence="5">
    <location>
        <begin position="622"/>
        <end position="647"/>
    </location>
</feature>
<protein>
    <submittedName>
        <fullName evidence="7">ABC transporter</fullName>
    </submittedName>
</protein>
<dbReference type="InterPro" id="IPR011049">
    <property type="entry name" value="Serralysin-like_metalloprot_C"/>
</dbReference>
<evidence type="ECO:0000256" key="4">
    <source>
        <dbReference type="ARBA" id="ARBA00023136"/>
    </source>
</evidence>
<sequence length="776" mass="78776">MTTLRLALSELKRMTRGTLPKLALIAITCVPLLYGALYLYANWDPQSNLDNVTAAVVNLDEGATVDGKEKQVGDTVVESLDEDGTFSWAQLDTREAAEQAVSDGTYAFAMILPEDFSAALTSPGDFKDATQADIVLLTNDANNFMVSNFAKTLAGEVRTSVANEVGTETASAMIAGFVDIHQSMGEAADGAKQVYEGTLSLGDGVLTLADGTTKLVDGSSQLADGTLALKAGTSSLSTGLDSLVAGQGKLADGADSLASGAAELSAGAGKLSAGLDTLESKTAALPDSVKRLDDGAHSAKKAADQLAAGSKQVADGNAKLAATADGAIEVIDQLQADAKDRLGQVEDAMSQRLDALVASGALSEEQAEKIAKDLAGAVDDSTASQAVKDEAAKVRAELGAVQSSLDALAGGSQQVADGNAELAKGLGTLSAGTGKLNAAVPSLVEGISTAADGGSDLASGAKTLASGASTLAGGQHDALDGATQAASGAGELDSGAGALVDGSGALHSGLVQLSEGVGELSDGTTQLEDGSGELSSGLADGVGQVPDPDAKTSDKLANVIGDPVSVTQQKQAEAHAYGEGLAPFFMTLATFIGVLILTQVVRPITTRALASNGVNWKIAIGGWLPFAGLALLQTSLLFAVVHFGLGLNTAHPWLTWGLFLLAALCFSALIQGIYALLGTAGKFVVLVLMVLQLVTAGGTFPWETLPEPLHVLHQILPMSSVVLGMRHLMYGADLGMLSAIGGVLVGYTLLGLGCSLLAVRLHKTWTLKTLQPELGE</sequence>
<dbReference type="PANTHER" id="PTHR43077">
    <property type="entry name" value="TRANSPORT PERMEASE YVFS-RELATED"/>
    <property type="match status" value="1"/>
</dbReference>
<feature type="domain" description="ABC-2 type transporter transmembrane" evidence="6">
    <location>
        <begin position="569"/>
        <end position="743"/>
    </location>
</feature>
<dbReference type="InterPro" id="IPR017501">
    <property type="entry name" value="Phage_infect_YhgE_C"/>
</dbReference>
<feature type="transmembrane region" description="Helical" evidence="5">
    <location>
        <begin position="653"/>
        <end position="676"/>
    </location>
</feature>
<evidence type="ECO:0000256" key="1">
    <source>
        <dbReference type="ARBA" id="ARBA00004141"/>
    </source>
</evidence>
<gene>
    <name evidence="7" type="ORF">C1H84_13825</name>
</gene>
<proteinExistence type="predicted"/>
<keyword evidence="4 5" id="KW-0472">Membrane</keyword>
<dbReference type="Proteomes" id="UP000252167">
    <property type="component" value="Unassembled WGS sequence"/>
</dbReference>
<evidence type="ECO:0000313" key="7">
    <source>
        <dbReference type="EMBL" id="RBM00193.1"/>
    </source>
</evidence>
<dbReference type="Gene3D" id="1.10.287.950">
    <property type="entry name" value="Methyl-accepting chemotaxis protein"/>
    <property type="match status" value="1"/>
</dbReference>
<dbReference type="GO" id="GO:0140359">
    <property type="term" value="F:ABC-type transporter activity"/>
    <property type="evidence" value="ECO:0007669"/>
    <property type="project" value="InterPro"/>
</dbReference>
<dbReference type="InterPro" id="IPR013525">
    <property type="entry name" value="ABC2_TM"/>
</dbReference>
<comment type="caution">
    <text evidence="7">The sequence shown here is derived from an EMBL/GenBank/DDBJ whole genome shotgun (WGS) entry which is preliminary data.</text>
</comment>
<dbReference type="Pfam" id="PF12698">
    <property type="entry name" value="ABC2_membrane_3"/>
    <property type="match status" value="2"/>
</dbReference>
<evidence type="ECO:0000256" key="3">
    <source>
        <dbReference type="ARBA" id="ARBA00022989"/>
    </source>
</evidence>
<reference evidence="7 8" key="1">
    <citation type="submission" date="2018-01" db="EMBL/GenBank/DDBJ databases">
        <title>Glutamicibacter soli strain NHPC-3 Whole genome sequence and assembly.</title>
        <authorList>
            <person name="Choudhury P."/>
            <person name="Gupta D."/>
            <person name="Sengupta K."/>
            <person name="Jawed A."/>
            <person name="Sultana N."/>
            <person name="Saha P."/>
        </authorList>
    </citation>
    <scope>NUCLEOTIDE SEQUENCE [LARGE SCALE GENOMIC DNA]</scope>
    <source>
        <strain evidence="7 8">NHPC-3</strain>
    </source>
</reference>
<feature type="transmembrane region" description="Helical" evidence="5">
    <location>
        <begin position="734"/>
        <end position="759"/>
    </location>
</feature>
<feature type="transmembrane region" description="Helical" evidence="5">
    <location>
        <begin position="683"/>
        <end position="702"/>
    </location>
</feature>
<feature type="transmembrane region" description="Helical" evidence="5">
    <location>
        <begin position="21"/>
        <end position="41"/>
    </location>
</feature>
<dbReference type="SUPFAM" id="SSF101967">
    <property type="entry name" value="Adhesin YadA, collagen-binding domain"/>
    <property type="match status" value="2"/>
</dbReference>
<evidence type="ECO:0000256" key="5">
    <source>
        <dbReference type="SAM" id="Phobius"/>
    </source>
</evidence>
<dbReference type="EMBL" id="POAF01000006">
    <property type="protein sequence ID" value="RBM00193.1"/>
    <property type="molecule type" value="Genomic_DNA"/>
</dbReference>
<dbReference type="PANTHER" id="PTHR43077:SF5">
    <property type="entry name" value="PHAGE INFECTION PROTEIN"/>
    <property type="match status" value="1"/>
</dbReference>
<dbReference type="NCBIfam" id="TIGR03062">
    <property type="entry name" value="pip_yhgE_Cterm"/>
    <property type="match status" value="1"/>
</dbReference>
<evidence type="ECO:0000259" key="6">
    <source>
        <dbReference type="Pfam" id="PF12698"/>
    </source>
</evidence>
<organism evidence="7 8">
    <name type="scientific">Glutamicibacter soli</name>
    <dbReference type="NCBI Taxonomy" id="453836"/>
    <lineage>
        <taxon>Bacteria</taxon>
        <taxon>Bacillati</taxon>
        <taxon>Actinomycetota</taxon>
        <taxon>Actinomycetes</taxon>
        <taxon>Micrococcales</taxon>
        <taxon>Micrococcaceae</taxon>
        <taxon>Glutamicibacter</taxon>
    </lineage>
</organism>
<comment type="subcellular location">
    <subcellularLocation>
        <location evidence="1">Membrane</location>
        <topology evidence="1">Multi-pass membrane protein</topology>
    </subcellularLocation>
</comment>
<dbReference type="GO" id="GO:0016020">
    <property type="term" value="C:membrane"/>
    <property type="evidence" value="ECO:0007669"/>
    <property type="project" value="UniProtKB-SubCell"/>
</dbReference>
<name>A0A365YDU9_9MICC</name>
<dbReference type="NCBIfam" id="TIGR03061">
    <property type="entry name" value="pip_yhgE_Nterm"/>
    <property type="match status" value="1"/>
</dbReference>
<dbReference type="InterPro" id="IPR023908">
    <property type="entry name" value="xxxLxxG_rpt"/>
</dbReference>
<feature type="domain" description="ABC-2 type transporter transmembrane" evidence="6">
    <location>
        <begin position="24"/>
        <end position="159"/>
    </location>
</feature>
<feature type="transmembrane region" description="Helical" evidence="5">
    <location>
        <begin position="581"/>
        <end position="601"/>
    </location>
</feature>
<dbReference type="AlphaFoldDB" id="A0A365YDU9"/>
<dbReference type="NCBIfam" id="TIGR03057">
    <property type="entry name" value="xxxLxxG_by_4"/>
    <property type="match status" value="4"/>
</dbReference>
<keyword evidence="2 5" id="KW-0812">Transmembrane</keyword>
<evidence type="ECO:0000313" key="8">
    <source>
        <dbReference type="Proteomes" id="UP000252167"/>
    </source>
</evidence>
<keyword evidence="3 5" id="KW-1133">Transmembrane helix</keyword>
<evidence type="ECO:0000256" key="2">
    <source>
        <dbReference type="ARBA" id="ARBA00022692"/>
    </source>
</evidence>
<keyword evidence="8" id="KW-1185">Reference proteome</keyword>